<feature type="active site" description="Charge relay system" evidence="5">
    <location>
        <position position="318"/>
    </location>
</feature>
<comment type="caution">
    <text evidence="9">The sequence shown here is derived from an EMBL/GenBank/DDBJ whole genome shotgun (WGS) entry which is preliminary data.</text>
</comment>
<dbReference type="GO" id="GO:0006508">
    <property type="term" value="P:proteolysis"/>
    <property type="evidence" value="ECO:0007669"/>
    <property type="project" value="UniProtKB-KW"/>
</dbReference>
<keyword evidence="10" id="KW-1185">Reference proteome</keyword>
<comment type="similarity">
    <text evidence="1 5 6">Belongs to the peptidase S8 family.</text>
</comment>
<dbReference type="CDD" id="cd05561">
    <property type="entry name" value="Peptidases_S8_4"/>
    <property type="match status" value="1"/>
</dbReference>
<feature type="active site" description="Charge relay system" evidence="5">
    <location>
        <position position="130"/>
    </location>
</feature>
<evidence type="ECO:0000313" key="9">
    <source>
        <dbReference type="EMBL" id="MPR30476.1"/>
    </source>
</evidence>
<dbReference type="InterPro" id="IPR023828">
    <property type="entry name" value="Peptidase_S8_Ser-AS"/>
</dbReference>
<gene>
    <name evidence="9" type="ORF">FS320_37070</name>
</gene>
<keyword evidence="4 5" id="KW-0720">Serine protease</keyword>
<feature type="region of interest" description="Disordered" evidence="7">
    <location>
        <begin position="373"/>
        <end position="395"/>
    </location>
</feature>
<name>A0A5N7N4V0_9HYPH</name>
<feature type="region of interest" description="Disordered" evidence="7">
    <location>
        <begin position="1"/>
        <end position="20"/>
    </location>
</feature>
<organism evidence="9 10">
    <name type="scientific">Microvirga tunisiensis</name>
    <dbReference type="NCBI Taxonomy" id="2108360"/>
    <lineage>
        <taxon>Bacteria</taxon>
        <taxon>Pseudomonadati</taxon>
        <taxon>Pseudomonadota</taxon>
        <taxon>Alphaproteobacteria</taxon>
        <taxon>Hyphomicrobiales</taxon>
        <taxon>Methylobacteriaceae</taxon>
        <taxon>Microvirga</taxon>
    </lineage>
</organism>
<dbReference type="Pfam" id="PF00082">
    <property type="entry name" value="Peptidase_S8"/>
    <property type="match status" value="1"/>
</dbReference>
<dbReference type="PROSITE" id="PS00136">
    <property type="entry name" value="SUBTILASE_ASP"/>
    <property type="match status" value="1"/>
</dbReference>
<keyword evidence="2 5" id="KW-0645">Protease</keyword>
<proteinExistence type="inferred from homology"/>
<dbReference type="InterPro" id="IPR036852">
    <property type="entry name" value="Peptidase_S8/S53_dom_sf"/>
</dbReference>
<evidence type="ECO:0000313" key="10">
    <source>
        <dbReference type="Proteomes" id="UP000403266"/>
    </source>
</evidence>
<accession>A0A5N7N4V0</accession>
<dbReference type="PROSITE" id="PS51892">
    <property type="entry name" value="SUBTILASE"/>
    <property type="match status" value="1"/>
</dbReference>
<evidence type="ECO:0000256" key="1">
    <source>
        <dbReference type="ARBA" id="ARBA00011073"/>
    </source>
</evidence>
<dbReference type="GO" id="GO:0004252">
    <property type="term" value="F:serine-type endopeptidase activity"/>
    <property type="evidence" value="ECO:0007669"/>
    <property type="project" value="UniProtKB-UniRule"/>
</dbReference>
<dbReference type="SUPFAM" id="SSF52743">
    <property type="entry name" value="Subtilisin-like"/>
    <property type="match status" value="1"/>
</dbReference>
<dbReference type="PRINTS" id="PR00723">
    <property type="entry name" value="SUBTILISIN"/>
</dbReference>
<feature type="active site" description="Charge relay system" evidence="5">
    <location>
        <position position="162"/>
    </location>
</feature>
<evidence type="ECO:0000256" key="4">
    <source>
        <dbReference type="ARBA" id="ARBA00022825"/>
    </source>
</evidence>
<dbReference type="OrthoDB" id="5405281at2"/>
<keyword evidence="3 5" id="KW-0378">Hydrolase</keyword>
<evidence type="ECO:0000259" key="8">
    <source>
        <dbReference type="Pfam" id="PF00082"/>
    </source>
</evidence>
<protein>
    <submittedName>
        <fullName evidence="9">S8 family serine peptidase</fullName>
    </submittedName>
</protein>
<evidence type="ECO:0000256" key="3">
    <source>
        <dbReference type="ARBA" id="ARBA00022801"/>
    </source>
</evidence>
<dbReference type="PANTHER" id="PTHR43806">
    <property type="entry name" value="PEPTIDASE S8"/>
    <property type="match status" value="1"/>
</dbReference>
<dbReference type="Proteomes" id="UP000403266">
    <property type="component" value="Unassembled WGS sequence"/>
</dbReference>
<dbReference type="InterPro" id="IPR000209">
    <property type="entry name" value="Peptidase_S8/S53_dom"/>
</dbReference>
<evidence type="ECO:0000256" key="2">
    <source>
        <dbReference type="ARBA" id="ARBA00022670"/>
    </source>
</evidence>
<evidence type="ECO:0000256" key="5">
    <source>
        <dbReference type="PROSITE-ProRule" id="PRU01240"/>
    </source>
</evidence>
<feature type="domain" description="Peptidase S8/S53" evidence="8">
    <location>
        <begin position="123"/>
        <end position="366"/>
    </location>
</feature>
<dbReference type="Gene3D" id="3.40.50.200">
    <property type="entry name" value="Peptidase S8/S53 domain"/>
    <property type="match status" value="1"/>
</dbReference>
<dbReference type="InterPro" id="IPR015500">
    <property type="entry name" value="Peptidase_S8_subtilisin-rel"/>
</dbReference>
<evidence type="ECO:0000256" key="6">
    <source>
        <dbReference type="RuleBase" id="RU003355"/>
    </source>
</evidence>
<dbReference type="PROSITE" id="PS00138">
    <property type="entry name" value="SUBTILASE_SER"/>
    <property type="match status" value="1"/>
</dbReference>
<dbReference type="InterPro" id="IPR050131">
    <property type="entry name" value="Peptidase_S8_subtilisin-like"/>
</dbReference>
<evidence type="ECO:0000256" key="7">
    <source>
        <dbReference type="SAM" id="MobiDB-lite"/>
    </source>
</evidence>
<dbReference type="PANTHER" id="PTHR43806:SF11">
    <property type="entry name" value="CEREVISIN-RELATED"/>
    <property type="match status" value="1"/>
</dbReference>
<dbReference type="AlphaFoldDB" id="A0A5N7N4V0"/>
<feature type="compositionally biased region" description="Polar residues" evidence="7">
    <location>
        <begin position="373"/>
        <end position="387"/>
    </location>
</feature>
<dbReference type="InterPro" id="IPR023827">
    <property type="entry name" value="Peptidase_S8_Asp-AS"/>
</dbReference>
<reference evidence="9 10" key="1">
    <citation type="journal article" date="2019" name="Syst. Appl. Microbiol.">
        <title>Microvirga tunisiensis sp. nov., a root nodule symbiotic bacterium isolated from Lupinus micranthus and L. luteus grown in Northern Tunisia.</title>
        <authorList>
            <person name="Msaddak A."/>
            <person name="Rejili M."/>
            <person name="Duran D."/>
            <person name="Mars M."/>
            <person name="Palacios J.M."/>
            <person name="Ruiz-Argueso T."/>
            <person name="Rey L."/>
            <person name="Imperial J."/>
        </authorList>
    </citation>
    <scope>NUCLEOTIDE SEQUENCE [LARGE SCALE GENOMIC DNA]</scope>
    <source>
        <strain evidence="9 10">Lmie10</strain>
    </source>
</reference>
<sequence>MPPSHPAPSAATANRPLPKPVRAEHSIVAVGLTSTSLARLSAQGFRTEMQTKGTLASVVRLVPPRGLSLDEAQRRVRMVDAGAAADFDHYYYTDEGSACSGPSCEAISLIGWSGSASEQCGPAPTIGLIDTGINREHEALKGQAIEVLSGLELRGSPSQQDHGTAIAAILVGRSGSSTPGLVPGARLLAVDAFYRDGGTTDRTDVITLVRALETLAERNVRVVNMSLSGSPNEVLKRAIASAQAKGMVIVAAAGNNGAGAEPSYPAAYPGVIAVTAVDKKLAIYSRATQGEYIDLAAPGVDLWVASAGGGSSVKSGTSYAVPFISAAAAILSASSGTLNATDLQATLESSTLDLGAPGRDKTYGYGLLQASSLCSPDQSETPVAHSSTDGKSELP</sequence>
<dbReference type="EMBL" id="VOSK01000376">
    <property type="protein sequence ID" value="MPR30476.1"/>
    <property type="molecule type" value="Genomic_DNA"/>
</dbReference>